<protein>
    <submittedName>
        <fullName evidence="1">Multidrug transporter</fullName>
    </submittedName>
</protein>
<comment type="caution">
    <text evidence="1">The sequence shown here is derived from an EMBL/GenBank/DDBJ whole genome shotgun (WGS) entry which is preliminary data.</text>
</comment>
<reference evidence="1 2" key="1">
    <citation type="journal article" date="2018" name="Environ. Microbiol.">
        <title>Isolation and genomic characterization of Novimethylophilus kurashikiensis gen. nov. sp. nov., a new lanthanide-dependent methylotrophic species of Methylophilaceae.</title>
        <authorList>
            <person name="Lv H."/>
            <person name="Sahin N."/>
            <person name="Tani A."/>
        </authorList>
    </citation>
    <scope>NUCLEOTIDE SEQUENCE [LARGE SCALE GENOMIC DNA]</scope>
    <source>
        <strain evidence="1 2">La2-4</strain>
    </source>
</reference>
<evidence type="ECO:0000313" key="2">
    <source>
        <dbReference type="Proteomes" id="UP000245081"/>
    </source>
</evidence>
<name>A0A2R5FC27_9PROT</name>
<keyword evidence="2" id="KW-1185">Reference proteome</keyword>
<dbReference type="AlphaFoldDB" id="A0A2R5FC27"/>
<organism evidence="1 2">
    <name type="scientific">Novimethylophilus kurashikiensis</name>
    <dbReference type="NCBI Taxonomy" id="1825523"/>
    <lineage>
        <taxon>Bacteria</taxon>
        <taxon>Pseudomonadati</taxon>
        <taxon>Pseudomonadota</taxon>
        <taxon>Betaproteobacteria</taxon>
        <taxon>Nitrosomonadales</taxon>
        <taxon>Methylophilaceae</taxon>
        <taxon>Novimethylophilus</taxon>
    </lineage>
</organism>
<accession>A0A2R5FC27</accession>
<evidence type="ECO:0000313" key="1">
    <source>
        <dbReference type="EMBL" id="GBG14483.1"/>
    </source>
</evidence>
<sequence length="133" mass="14612">MHFDKCLTKLLDAAARHSEDSGNPGDTLSDVKAMLKSAWDLMAVSQKRRFIESEAVTDVMTAGGRGKLTVESQLNIINTTVDNLGEVISLEGYEIKEGDFGFYWETEEMASEDFPDKDDAILAAHAHLTGTTK</sequence>
<proteinExistence type="predicted"/>
<dbReference type="Proteomes" id="UP000245081">
    <property type="component" value="Unassembled WGS sequence"/>
</dbReference>
<gene>
    <name evidence="1" type="ORF">NMK_2082</name>
</gene>
<dbReference type="EMBL" id="BDOQ01000007">
    <property type="protein sequence ID" value="GBG14483.1"/>
    <property type="molecule type" value="Genomic_DNA"/>
</dbReference>
<dbReference type="RefSeq" id="WP_109015670.1">
    <property type="nucleotide sequence ID" value="NZ_BDOQ01000007.1"/>
</dbReference>
<dbReference type="OrthoDB" id="9157695at2"/>